<evidence type="ECO:0000256" key="2">
    <source>
        <dbReference type="ARBA" id="ARBA00012513"/>
    </source>
</evidence>
<evidence type="ECO:0000256" key="6">
    <source>
        <dbReference type="ARBA" id="ARBA00022729"/>
    </source>
</evidence>
<keyword evidence="10" id="KW-0067">ATP-binding</keyword>
<feature type="domain" description="Gnk2-homologous" evidence="19">
    <location>
        <begin position="39"/>
        <end position="146"/>
    </location>
</feature>
<dbReference type="Proteomes" id="UP000825729">
    <property type="component" value="Unassembled WGS sequence"/>
</dbReference>
<dbReference type="FunFam" id="1.10.510.10:FF:000129">
    <property type="entry name" value="cysteine-rich receptor-like protein kinase 10"/>
    <property type="match status" value="1"/>
</dbReference>
<evidence type="ECO:0000256" key="9">
    <source>
        <dbReference type="ARBA" id="ARBA00022777"/>
    </source>
</evidence>
<evidence type="ECO:0000256" key="5">
    <source>
        <dbReference type="ARBA" id="ARBA00022692"/>
    </source>
</evidence>
<evidence type="ECO:0000256" key="15">
    <source>
        <dbReference type="ARBA" id="ARBA00047899"/>
    </source>
</evidence>
<evidence type="ECO:0000256" key="7">
    <source>
        <dbReference type="ARBA" id="ARBA00022737"/>
    </source>
</evidence>
<dbReference type="Gene3D" id="3.30.430.20">
    <property type="entry name" value="Gnk2 domain, C-X8-C-X2-C motif"/>
    <property type="match status" value="2"/>
</dbReference>
<evidence type="ECO:0000259" key="18">
    <source>
        <dbReference type="PROSITE" id="PS50011"/>
    </source>
</evidence>
<dbReference type="PANTHER" id="PTHR27002">
    <property type="entry name" value="RECEPTOR-LIKE SERINE/THREONINE-PROTEIN KINASE SD1-8"/>
    <property type="match status" value="1"/>
</dbReference>
<proteinExistence type="predicted"/>
<dbReference type="Pfam" id="PF07714">
    <property type="entry name" value="PK_Tyr_Ser-Thr"/>
    <property type="match status" value="1"/>
</dbReference>
<evidence type="ECO:0000313" key="20">
    <source>
        <dbReference type="EMBL" id="KAG9454220.1"/>
    </source>
</evidence>
<evidence type="ECO:0000259" key="19">
    <source>
        <dbReference type="PROSITE" id="PS51473"/>
    </source>
</evidence>
<keyword evidence="7" id="KW-0677">Repeat</keyword>
<dbReference type="InterPro" id="IPR001245">
    <property type="entry name" value="Ser-Thr/Tyr_kinase_cat_dom"/>
</dbReference>
<dbReference type="GO" id="GO:0005886">
    <property type="term" value="C:plasma membrane"/>
    <property type="evidence" value="ECO:0007669"/>
    <property type="project" value="TreeGrafter"/>
</dbReference>
<gene>
    <name evidence="20" type="ORF">H6P81_007124</name>
</gene>
<evidence type="ECO:0000256" key="17">
    <source>
        <dbReference type="SAM" id="Phobius"/>
    </source>
</evidence>
<keyword evidence="3" id="KW-0723">Serine/threonine-protein kinase</keyword>
<dbReference type="InterPro" id="IPR002902">
    <property type="entry name" value="GNK2"/>
</dbReference>
<accession>A0AAV7EZ85</accession>
<keyword evidence="11 17" id="KW-1133">Transmembrane helix</keyword>
<evidence type="ECO:0000256" key="14">
    <source>
        <dbReference type="ARBA" id="ARBA00023180"/>
    </source>
</evidence>
<keyword evidence="12 17" id="KW-0472">Membrane</keyword>
<dbReference type="SMART" id="SM00220">
    <property type="entry name" value="S_TKc"/>
    <property type="match status" value="1"/>
</dbReference>
<keyword evidence="8" id="KW-0547">Nucleotide-binding</keyword>
<dbReference type="Pfam" id="PF01657">
    <property type="entry name" value="Stress-antifung"/>
    <property type="match status" value="2"/>
</dbReference>
<dbReference type="InterPro" id="IPR008271">
    <property type="entry name" value="Ser/Thr_kinase_AS"/>
</dbReference>
<evidence type="ECO:0000256" key="8">
    <source>
        <dbReference type="ARBA" id="ARBA00022741"/>
    </source>
</evidence>
<keyword evidence="9" id="KW-0418">Kinase</keyword>
<keyword evidence="14" id="KW-0325">Glycoprotein</keyword>
<dbReference type="InterPro" id="IPR000719">
    <property type="entry name" value="Prot_kinase_dom"/>
</dbReference>
<dbReference type="PROSITE" id="PS00108">
    <property type="entry name" value="PROTEIN_KINASE_ST"/>
    <property type="match status" value="1"/>
</dbReference>
<dbReference type="CDD" id="cd14066">
    <property type="entry name" value="STKc_IRAK"/>
    <property type="match status" value="1"/>
</dbReference>
<keyword evidence="6" id="KW-0732">Signal</keyword>
<name>A0AAV7EZ85_ARIFI</name>
<dbReference type="InterPro" id="IPR038408">
    <property type="entry name" value="GNK2_sf"/>
</dbReference>
<comment type="subcellular location">
    <subcellularLocation>
        <location evidence="1">Membrane</location>
        <topology evidence="1">Single-pass membrane protein</topology>
    </subcellularLocation>
</comment>
<dbReference type="GO" id="GO:0006950">
    <property type="term" value="P:response to stress"/>
    <property type="evidence" value="ECO:0007669"/>
    <property type="project" value="UniProtKB-ARBA"/>
</dbReference>
<reference evidence="20 21" key="1">
    <citation type="submission" date="2021-07" db="EMBL/GenBank/DDBJ databases">
        <title>The Aristolochia fimbriata genome: insights into angiosperm evolution, floral development and chemical biosynthesis.</title>
        <authorList>
            <person name="Jiao Y."/>
        </authorList>
    </citation>
    <scope>NUCLEOTIDE SEQUENCE [LARGE SCALE GENOMIC DNA]</scope>
    <source>
        <strain evidence="20">IBCAS-2021</strain>
        <tissue evidence="20">Leaf</tissue>
    </source>
</reference>
<dbReference type="PROSITE" id="PS51473">
    <property type="entry name" value="GNK2"/>
    <property type="match status" value="2"/>
</dbReference>
<dbReference type="PANTHER" id="PTHR27002:SF181">
    <property type="entry name" value="RECEPTOR-LIKE SERINE_THREONINE-PROTEIN KINASE"/>
    <property type="match status" value="1"/>
</dbReference>
<dbReference type="CDD" id="cd23509">
    <property type="entry name" value="Gnk2-like"/>
    <property type="match status" value="2"/>
</dbReference>
<evidence type="ECO:0000256" key="10">
    <source>
        <dbReference type="ARBA" id="ARBA00022840"/>
    </source>
</evidence>
<evidence type="ECO:0000313" key="21">
    <source>
        <dbReference type="Proteomes" id="UP000825729"/>
    </source>
</evidence>
<dbReference type="PROSITE" id="PS50011">
    <property type="entry name" value="PROTEIN_KINASE_DOM"/>
    <property type="match status" value="1"/>
</dbReference>
<evidence type="ECO:0000256" key="12">
    <source>
        <dbReference type="ARBA" id="ARBA00023136"/>
    </source>
</evidence>
<dbReference type="FunFam" id="3.30.200.20:FF:000195">
    <property type="entry name" value="G-type lectin S-receptor-like serine/threonine-protein kinase"/>
    <property type="match status" value="1"/>
</dbReference>
<comment type="catalytic activity">
    <reaction evidence="15">
        <text>L-threonyl-[protein] + ATP = O-phospho-L-threonyl-[protein] + ADP + H(+)</text>
        <dbReference type="Rhea" id="RHEA:46608"/>
        <dbReference type="Rhea" id="RHEA-COMP:11060"/>
        <dbReference type="Rhea" id="RHEA-COMP:11605"/>
        <dbReference type="ChEBI" id="CHEBI:15378"/>
        <dbReference type="ChEBI" id="CHEBI:30013"/>
        <dbReference type="ChEBI" id="CHEBI:30616"/>
        <dbReference type="ChEBI" id="CHEBI:61977"/>
        <dbReference type="ChEBI" id="CHEBI:456216"/>
        <dbReference type="EC" id="2.7.11.1"/>
    </reaction>
</comment>
<evidence type="ECO:0000256" key="16">
    <source>
        <dbReference type="ARBA" id="ARBA00048679"/>
    </source>
</evidence>
<comment type="caution">
    <text evidence="20">The sequence shown here is derived from an EMBL/GenBank/DDBJ whole genome shotgun (WGS) entry which is preliminary data.</text>
</comment>
<evidence type="ECO:0000256" key="3">
    <source>
        <dbReference type="ARBA" id="ARBA00022527"/>
    </source>
</evidence>
<keyword evidence="21" id="KW-1185">Reference proteome</keyword>
<evidence type="ECO:0000256" key="1">
    <source>
        <dbReference type="ARBA" id="ARBA00004167"/>
    </source>
</evidence>
<dbReference type="Gene3D" id="3.30.200.20">
    <property type="entry name" value="Phosphorylase Kinase, domain 1"/>
    <property type="match status" value="1"/>
</dbReference>
<dbReference type="GO" id="GO:0005524">
    <property type="term" value="F:ATP binding"/>
    <property type="evidence" value="ECO:0007669"/>
    <property type="project" value="UniProtKB-KW"/>
</dbReference>
<evidence type="ECO:0000256" key="11">
    <source>
        <dbReference type="ARBA" id="ARBA00022989"/>
    </source>
</evidence>
<keyword evidence="5 17" id="KW-0812">Transmembrane</keyword>
<dbReference type="AlphaFoldDB" id="A0AAV7EZ85"/>
<sequence length="709" mass="77961">MAAADSLMRKTCSYSLLFFSLIIFGLTAVTISTAQRIPSFVYRRCLGSSNFTINGTFHTNLGLLLSSLAANVSGTGFYNTTIGAPTGGDRVYGMASCRGDIISSAACGACVRTLSQNATRLIYCERRTGAAIWYDLCFLRYSDANFFSSNERDVVYRKWNNINTTDRAGFNRVLGDLMRERLIPRAVLAANDSESPPRGSVLYAAGKATFDAFQDVYGLVQCTQDLSNGDCRNCLEHIVKEIPRCCDNKIGARVIALKCQLRFETFLFYDAPPLQQAPPPLSSLLPPSLPPGPVTAGKKKSSRNVIIGAVAAAVVAAAVISWVISSVCLPKKKKQMIITSPPGGVDESAEFMYVDSLKFSLASIRDATDNFSEAFRLGEGGFGPVYKGKLSDGLEVAVKRLSGRSVQGVEEFRNEVALIAKLQHRNLVRLLGWCVEEDEKILIYEFVPNKSLDKFIFDSSRRGELDWGRRYRIIEGIARGLLYLHEDSRLRIVHRDLKPGNVLLDAEMSPKISDFGMARIFGADQTQDSTKRIAGTYGYMAPEYGMRGLFSVKSDVYSFGVVVLEIITGRKNNSVHHRRPEEESVEHCLSNHAWRHWTNGTVEEMVDPTVRETCSANQAIRCVHIALLCVQDNARDRPAMSSVVLMLNSSSMTLPAPSPPAFFLSDGTIPAAARDLTNSLVTQSHTSSSGSQLPQFSVNEMTITELSAR</sequence>
<dbReference type="Gene3D" id="1.10.510.10">
    <property type="entry name" value="Transferase(Phosphotransferase) domain 1"/>
    <property type="match status" value="1"/>
</dbReference>
<evidence type="ECO:0000256" key="4">
    <source>
        <dbReference type="ARBA" id="ARBA00022679"/>
    </source>
</evidence>
<organism evidence="20 21">
    <name type="scientific">Aristolochia fimbriata</name>
    <name type="common">White veined hardy Dutchman's pipe vine</name>
    <dbReference type="NCBI Taxonomy" id="158543"/>
    <lineage>
        <taxon>Eukaryota</taxon>
        <taxon>Viridiplantae</taxon>
        <taxon>Streptophyta</taxon>
        <taxon>Embryophyta</taxon>
        <taxon>Tracheophyta</taxon>
        <taxon>Spermatophyta</taxon>
        <taxon>Magnoliopsida</taxon>
        <taxon>Magnoliidae</taxon>
        <taxon>Piperales</taxon>
        <taxon>Aristolochiaceae</taxon>
        <taxon>Aristolochia</taxon>
    </lineage>
</organism>
<dbReference type="FunFam" id="3.30.430.20:FF:000002">
    <property type="entry name" value="Cysteine-rich receptor-like protein kinase 10"/>
    <property type="match status" value="1"/>
</dbReference>
<keyword evidence="13" id="KW-1015">Disulfide bond</keyword>
<dbReference type="InterPro" id="IPR011009">
    <property type="entry name" value="Kinase-like_dom_sf"/>
</dbReference>
<feature type="domain" description="Protein kinase" evidence="18">
    <location>
        <begin position="371"/>
        <end position="654"/>
    </location>
</feature>
<keyword evidence="4" id="KW-0808">Transferase</keyword>
<dbReference type="GO" id="GO:0004674">
    <property type="term" value="F:protein serine/threonine kinase activity"/>
    <property type="evidence" value="ECO:0007669"/>
    <property type="project" value="UniProtKB-KW"/>
</dbReference>
<dbReference type="SUPFAM" id="SSF56112">
    <property type="entry name" value="Protein kinase-like (PK-like)"/>
    <property type="match status" value="1"/>
</dbReference>
<dbReference type="EMBL" id="JAINDJ010000003">
    <property type="protein sequence ID" value="KAG9454220.1"/>
    <property type="molecule type" value="Genomic_DNA"/>
</dbReference>
<feature type="domain" description="Gnk2-homologous" evidence="19">
    <location>
        <begin position="152"/>
        <end position="268"/>
    </location>
</feature>
<feature type="transmembrane region" description="Helical" evidence="17">
    <location>
        <begin position="305"/>
        <end position="329"/>
    </location>
</feature>
<comment type="catalytic activity">
    <reaction evidence="16">
        <text>L-seryl-[protein] + ATP = O-phospho-L-seryl-[protein] + ADP + H(+)</text>
        <dbReference type="Rhea" id="RHEA:17989"/>
        <dbReference type="Rhea" id="RHEA-COMP:9863"/>
        <dbReference type="Rhea" id="RHEA-COMP:11604"/>
        <dbReference type="ChEBI" id="CHEBI:15378"/>
        <dbReference type="ChEBI" id="CHEBI:29999"/>
        <dbReference type="ChEBI" id="CHEBI:30616"/>
        <dbReference type="ChEBI" id="CHEBI:83421"/>
        <dbReference type="ChEBI" id="CHEBI:456216"/>
        <dbReference type="EC" id="2.7.11.1"/>
    </reaction>
</comment>
<protein>
    <recommendedName>
        <fullName evidence="2">non-specific serine/threonine protein kinase</fullName>
        <ecNumber evidence="2">2.7.11.1</ecNumber>
    </recommendedName>
</protein>
<evidence type="ECO:0000256" key="13">
    <source>
        <dbReference type="ARBA" id="ARBA00023157"/>
    </source>
</evidence>
<dbReference type="EC" id="2.7.11.1" evidence="2"/>